<keyword evidence="2" id="KW-1185">Reference proteome</keyword>
<evidence type="ECO:0000313" key="3">
    <source>
        <dbReference type="WBParaSite" id="Gr19_v10_g1894.t1"/>
    </source>
</evidence>
<feature type="signal peptide" evidence="1">
    <location>
        <begin position="1"/>
        <end position="27"/>
    </location>
</feature>
<proteinExistence type="predicted"/>
<evidence type="ECO:0000313" key="2">
    <source>
        <dbReference type="Proteomes" id="UP000887572"/>
    </source>
</evidence>
<keyword evidence="1" id="KW-0732">Signal</keyword>
<protein>
    <submittedName>
        <fullName evidence="3">Uncharacterized protein</fullName>
    </submittedName>
</protein>
<accession>A0A914HJJ2</accession>
<dbReference type="Proteomes" id="UP000887572">
    <property type="component" value="Unplaced"/>
</dbReference>
<feature type="chain" id="PRO_5036673113" evidence="1">
    <location>
        <begin position="28"/>
        <end position="268"/>
    </location>
</feature>
<reference evidence="3" key="1">
    <citation type="submission" date="2022-11" db="UniProtKB">
        <authorList>
            <consortium name="WormBaseParasite"/>
        </authorList>
    </citation>
    <scope>IDENTIFICATION</scope>
</reference>
<dbReference type="WBParaSite" id="Gr19_v10_g1894.t1">
    <property type="protein sequence ID" value="Gr19_v10_g1894.t1"/>
    <property type="gene ID" value="Gr19_v10_g1894"/>
</dbReference>
<sequence length="268" mass="31354">MKVFAMLMLRFAFVMLLSSLLRNGTKATLDELNKLENWKKSCQEWAVSIAQQKPLTWHHPINIKMIMKSLTDLLDKVKKFPIEGMEEPLSRRLKKPLGIAIGNCEKILDEVEQFGQEGNKKYLDMLSSKINSIRKGIDKEFNTFIMEVELALIEKKDSFRRVVKWISEHESPRSENEVRDFQSLIFDAKLKILEKELSEKIAEFEEQKPNIDVDGFVEFSDEFINKWEQIEQKIDTANIADKKIEKTLRERTKKASNEVMDVKIEAEK</sequence>
<name>A0A914HJJ2_GLORO</name>
<dbReference type="AlphaFoldDB" id="A0A914HJJ2"/>
<evidence type="ECO:0000256" key="1">
    <source>
        <dbReference type="SAM" id="SignalP"/>
    </source>
</evidence>
<organism evidence="2 3">
    <name type="scientific">Globodera rostochiensis</name>
    <name type="common">Golden nematode worm</name>
    <name type="synonym">Heterodera rostochiensis</name>
    <dbReference type="NCBI Taxonomy" id="31243"/>
    <lineage>
        <taxon>Eukaryota</taxon>
        <taxon>Metazoa</taxon>
        <taxon>Ecdysozoa</taxon>
        <taxon>Nematoda</taxon>
        <taxon>Chromadorea</taxon>
        <taxon>Rhabditida</taxon>
        <taxon>Tylenchina</taxon>
        <taxon>Tylenchomorpha</taxon>
        <taxon>Tylenchoidea</taxon>
        <taxon>Heteroderidae</taxon>
        <taxon>Heteroderinae</taxon>
        <taxon>Globodera</taxon>
    </lineage>
</organism>